<dbReference type="AlphaFoldDB" id="A0A0A9EGN4"/>
<dbReference type="EMBL" id="GBRH01197971">
    <property type="protein sequence ID" value="JAD99924.1"/>
    <property type="molecule type" value="Transcribed_RNA"/>
</dbReference>
<evidence type="ECO:0000259" key="1">
    <source>
        <dbReference type="Pfam" id="PF12937"/>
    </source>
</evidence>
<organism evidence="2">
    <name type="scientific">Arundo donax</name>
    <name type="common">Giant reed</name>
    <name type="synonym">Donax arundinaceus</name>
    <dbReference type="NCBI Taxonomy" id="35708"/>
    <lineage>
        <taxon>Eukaryota</taxon>
        <taxon>Viridiplantae</taxon>
        <taxon>Streptophyta</taxon>
        <taxon>Embryophyta</taxon>
        <taxon>Tracheophyta</taxon>
        <taxon>Spermatophyta</taxon>
        <taxon>Magnoliopsida</taxon>
        <taxon>Liliopsida</taxon>
        <taxon>Poales</taxon>
        <taxon>Poaceae</taxon>
        <taxon>PACMAD clade</taxon>
        <taxon>Arundinoideae</taxon>
        <taxon>Arundineae</taxon>
        <taxon>Arundo</taxon>
    </lineage>
</organism>
<reference evidence="2" key="2">
    <citation type="journal article" date="2015" name="Data Brief">
        <title>Shoot transcriptome of the giant reed, Arundo donax.</title>
        <authorList>
            <person name="Barrero R.A."/>
            <person name="Guerrero F.D."/>
            <person name="Moolhuijzen P."/>
            <person name="Goolsby J.A."/>
            <person name="Tidwell J."/>
            <person name="Bellgard S.E."/>
            <person name="Bellgard M.I."/>
        </authorList>
    </citation>
    <scope>NUCLEOTIDE SEQUENCE</scope>
    <source>
        <tissue evidence="2">Shoot tissue taken approximately 20 cm above the soil surface</tissue>
    </source>
</reference>
<evidence type="ECO:0000313" key="2">
    <source>
        <dbReference type="EMBL" id="JAD99924.1"/>
    </source>
</evidence>
<reference evidence="2" key="1">
    <citation type="submission" date="2014-09" db="EMBL/GenBank/DDBJ databases">
        <authorList>
            <person name="Magalhaes I.L.F."/>
            <person name="Oliveira U."/>
            <person name="Santos F.R."/>
            <person name="Vidigal T.H.D.A."/>
            <person name="Brescovit A.D."/>
            <person name="Santos A.J."/>
        </authorList>
    </citation>
    <scope>NUCLEOTIDE SEQUENCE</scope>
    <source>
        <tissue evidence="2">Shoot tissue taken approximately 20 cm above the soil surface</tissue>
    </source>
</reference>
<sequence>MEAAGPWAGLPEELTDRIFSRLPSFVDRACCSGVCNSWRVAAMQREHAAPPLLPWLLRPSTAGASYFRVFSKTTTEQPVAHGARFCGSLLGRWFVIARSYALLNLLSGEEIPLPDGFGGHKIPVDLKCGRRRLRCGRARAHSPRSGGGRRLRWSIDAAIFFLFFGRGRELC</sequence>
<feature type="domain" description="F-box" evidence="1">
    <location>
        <begin position="7"/>
        <end position="43"/>
    </location>
</feature>
<dbReference type="InterPro" id="IPR036047">
    <property type="entry name" value="F-box-like_dom_sf"/>
</dbReference>
<dbReference type="Gene3D" id="1.20.1280.50">
    <property type="match status" value="1"/>
</dbReference>
<name>A0A0A9EGN4_ARUDO</name>
<dbReference type="Pfam" id="PF12937">
    <property type="entry name" value="F-box-like"/>
    <property type="match status" value="1"/>
</dbReference>
<dbReference type="SUPFAM" id="SSF81383">
    <property type="entry name" value="F-box domain"/>
    <property type="match status" value="1"/>
</dbReference>
<dbReference type="PANTHER" id="PTHR33110:SF144">
    <property type="entry name" value="OS01G0660700 PROTEIN"/>
    <property type="match status" value="1"/>
</dbReference>
<protein>
    <recommendedName>
        <fullName evidence="1">F-box domain-containing protein</fullName>
    </recommendedName>
</protein>
<dbReference type="InterPro" id="IPR001810">
    <property type="entry name" value="F-box_dom"/>
</dbReference>
<proteinExistence type="predicted"/>
<accession>A0A0A9EGN4</accession>
<dbReference type="PANTHER" id="PTHR33110">
    <property type="entry name" value="F-BOX/KELCH-REPEAT PROTEIN-RELATED"/>
    <property type="match status" value="1"/>
</dbReference>